<keyword evidence="3" id="KW-0677">Repeat</keyword>
<dbReference type="PANTHER" id="PTHR43300">
    <property type="entry name" value="ACETYLTRANSFERASE"/>
    <property type="match status" value="1"/>
</dbReference>
<name>A0ABZ0PGV3_9PROT</name>
<dbReference type="Pfam" id="PF17836">
    <property type="entry name" value="PglD_N"/>
    <property type="match status" value="1"/>
</dbReference>
<feature type="domain" description="PglD N-terminal" evidence="5">
    <location>
        <begin position="3"/>
        <end position="72"/>
    </location>
</feature>
<keyword evidence="4" id="KW-0012">Acyltransferase</keyword>
<organism evidence="6 7">
    <name type="scientific">Sediminicoccus rosea</name>
    <dbReference type="NCBI Taxonomy" id="1225128"/>
    <lineage>
        <taxon>Bacteria</taxon>
        <taxon>Pseudomonadati</taxon>
        <taxon>Pseudomonadota</taxon>
        <taxon>Alphaproteobacteria</taxon>
        <taxon>Acetobacterales</taxon>
        <taxon>Roseomonadaceae</taxon>
        <taxon>Sediminicoccus</taxon>
    </lineage>
</organism>
<dbReference type="Pfam" id="PF00132">
    <property type="entry name" value="Hexapep"/>
    <property type="match status" value="1"/>
</dbReference>
<evidence type="ECO:0000256" key="2">
    <source>
        <dbReference type="ARBA" id="ARBA00022679"/>
    </source>
</evidence>
<dbReference type="InterPro" id="IPR041561">
    <property type="entry name" value="PglD_N"/>
</dbReference>
<protein>
    <submittedName>
        <fullName evidence="6">NeuD/PglB/VioB family sugar acetyltransferase</fullName>
    </submittedName>
</protein>
<dbReference type="InterPro" id="IPR050179">
    <property type="entry name" value="Trans_hexapeptide_repeat"/>
</dbReference>
<evidence type="ECO:0000256" key="4">
    <source>
        <dbReference type="ARBA" id="ARBA00023315"/>
    </source>
</evidence>
<dbReference type="InterPro" id="IPR011004">
    <property type="entry name" value="Trimer_LpxA-like_sf"/>
</dbReference>
<dbReference type="CDD" id="cd03360">
    <property type="entry name" value="LbH_AT_putative"/>
    <property type="match status" value="1"/>
</dbReference>
<keyword evidence="2" id="KW-0808">Transferase</keyword>
<keyword evidence="7" id="KW-1185">Reference proteome</keyword>
<dbReference type="InterPro" id="IPR018357">
    <property type="entry name" value="Hexapep_transf_CS"/>
</dbReference>
<dbReference type="SUPFAM" id="SSF51161">
    <property type="entry name" value="Trimeric LpxA-like enzymes"/>
    <property type="match status" value="1"/>
</dbReference>
<dbReference type="EMBL" id="CP137852">
    <property type="protein sequence ID" value="WPB84974.1"/>
    <property type="molecule type" value="Genomic_DNA"/>
</dbReference>
<dbReference type="PROSITE" id="PS00101">
    <property type="entry name" value="HEXAPEP_TRANSFERASES"/>
    <property type="match status" value="1"/>
</dbReference>
<reference evidence="6 7" key="1">
    <citation type="submission" date="2023-11" db="EMBL/GenBank/DDBJ databases">
        <title>Arctic aerobic anoxygenic photoheterotroph Sediminicoccus rosea KRV36 adapts its photosynthesis to long days of polar summer.</title>
        <authorList>
            <person name="Tomasch J."/>
            <person name="Kopejtka K."/>
            <person name="Bily T."/>
            <person name="Gardiner A.T."/>
            <person name="Gardian Z."/>
            <person name="Shivaramu S."/>
            <person name="Koblizek M."/>
            <person name="Engelhardt F."/>
            <person name="Kaftan D."/>
        </authorList>
    </citation>
    <scope>NUCLEOTIDE SEQUENCE [LARGE SCALE GENOMIC DNA]</scope>
    <source>
        <strain evidence="6 7">R-30</strain>
    </source>
</reference>
<dbReference type="Gene3D" id="2.160.10.10">
    <property type="entry name" value="Hexapeptide repeat proteins"/>
    <property type="match status" value="1"/>
</dbReference>
<sequence>MHVLILGAGGHGRAVCEAAWDAGFAPRGFLDARAPLPPMLGLPVLGDEAAHDGGPLLIALGGNRLRLEAAARLGCPLPVLLHPSVVRARSAELAEGAVVMPRAVLGALARIGRLALVNTGAIIEHDVVLEEGAHVAPGAVLCGGVRVGARAVVGAGAVVAPNLSIGADAVVGPGATVRADVPAGAVLAGAPARSLPRGV</sequence>
<dbReference type="RefSeq" id="WP_318648938.1">
    <property type="nucleotide sequence ID" value="NZ_CP137852.1"/>
</dbReference>
<accession>A0ABZ0PGV3</accession>
<evidence type="ECO:0000256" key="3">
    <source>
        <dbReference type="ARBA" id="ARBA00022737"/>
    </source>
</evidence>
<dbReference type="Gene3D" id="3.40.50.20">
    <property type="match status" value="1"/>
</dbReference>
<gene>
    <name evidence="6" type="ORF">R9Z33_23140</name>
</gene>
<evidence type="ECO:0000256" key="1">
    <source>
        <dbReference type="ARBA" id="ARBA00007274"/>
    </source>
</evidence>
<dbReference type="Proteomes" id="UP001305521">
    <property type="component" value="Chromosome"/>
</dbReference>
<dbReference type="InterPro" id="IPR001451">
    <property type="entry name" value="Hexapep"/>
</dbReference>
<dbReference type="PANTHER" id="PTHR43300:SF7">
    <property type="entry name" value="UDP-N-ACETYLBACILLOSAMINE N-ACETYLTRANSFERASE"/>
    <property type="match status" value="1"/>
</dbReference>
<evidence type="ECO:0000259" key="5">
    <source>
        <dbReference type="Pfam" id="PF17836"/>
    </source>
</evidence>
<dbReference type="InterPro" id="IPR020019">
    <property type="entry name" value="AcTrfase_PglD-like"/>
</dbReference>
<evidence type="ECO:0000313" key="6">
    <source>
        <dbReference type="EMBL" id="WPB84974.1"/>
    </source>
</evidence>
<comment type="similarity">
    <text evidence="1">Belongs to the transferase hexapeptide repeat family.</text>
</comment>
<dbReference type="NCBIfam" id="TIGR03570">
    <property type="entry name" value="NeuD_NnaD"/>
    <property type="match status" value="1"/>
</dbReference>
<proteinExistence type="inferred from homology"/>
<evidence type="ECO:0000313" key="7">
    <source>
        <dbReference type="Proteomes" id="UP001305521"/>
    </source>
</evidence>